<dbReference type="Pfam" id="PF09339">
    <property type="entry name" value="HTH_IclR"/>
    <property type="match status" value="1"/>
</dbReference>
<keyword evidence="3" id="KW-0804">Transcription</keyword>
<accession>A0A381NPZ8</accession>
<feature type="domain" description="IclR-ED" evidence="5">
    <location>
        <begin position="69"/>
        <end position="252"/>
    </location>
</feature>
<evidence type="ECO:0000313" key="6">
    <source>
        <dbReference type="EMBL" id="SUZ56665.1"/>
    </source>
</evidence>
<dbReference type="GO" id="GO:0003677">
    <property type="term" value="F:DNA binding"/>
    <property type="evidence" value="ECO:0007669"/>
    <property type="project" value="UniProtKB-KW"/>
</dbReference>
<protein>
    <recommendedName>
        <fullName evidence="7">HTH iclR-type domain-containing protein</fullName>
    </recommendedName>
</protein>
<dbReference type="EMBL" id="UINC01000516">
    <property type="protein sequence ID" value="SUZ56665.1"/>
    <property type="molecule type" value="Genomic_DNA"/>
</dbReference>
<sequence length="254" mass="27375">MWDPMQSVQSIDRAFQLLGEVADDPAGISELSRRLDLPTSTVARLLSTLEGLGAVERLDSGTGYRIGPSVVTMAASIDPTQSLLAVAQPHLVELVEMVAEAVGVSIPAGYDVHYIGQVDCANPVQVRDWTGVSLPMHVVPSGMVVLAHWPDDAVDRYLDRKLDRYTARSVIRPALIRERLQQVREDGVVWMEEEFSEGINSVAAPLFNAAGAVAGALHSHGPSYRFPDDTLRDIIGEQVRSSAATISVALGHTG</sequence>
<dbReference type="InterPro" id="IPR036390">
    <property type="entry name" value="WH_DNA-bd_sf"/>
</dbReference>
<feature type="domain" description="HTH iclR-type" evidence="4">
    <location>
        <begin position="8"/>
        <end position="68"/>
    </location>
</feature>
<keyword evidence="2" id="KW-0238">DNA-binding</keyword>
<evidence type="ECO:0000256" key="1">
    <source>
        <dbReference type="ARBA" id="ARBA00023015"/>
    </source>
</evidence>
<dbReference type="SMART" id="SM00346">
    <property type="entry name" value="HTH_ICLR"/>
    <property type="match status" value="1"/>
</dbReference>
<name>A0A381NPZ8_9ZZZZ</name>
<dbReference type="Pfam" id="PF01614">
    <property type="entry name" value="IclR_C"/>
    <property type="match status" value="1"/>
</dbReference>
<dbReference type="AlphaFoldDB" id="A0A381NPZ8"/>
<dbReference type="PROSITE" id="PS51078">
    <property type="entry name" value="ICLR_ED"/>
    <property type="match status" value="1"/>
</dbReference>
<dbReference type="InterPro" id="IPR036388">
    <property type="entry name" value="WH-like_DNA-bd_sf"/>
</dbReference>
<dbReference type="SUPFAM" id="SSF55781">
    <property type="entry name" value="GAF domain-like"/>
    <property type="match status" value="1"/>
</dbReference>
<evidence type="ECO:0000259" key="5">
    <source>
        <dbReference type="PROSITE" id="PS51078"/>
    </source>
</evidence>
<dbReference type="InterPro" id="IPR050707">
    <property type="entry name" value="HTH_MetabolicPath_Reg"/>
</dbReference>
<evidence type="ECO:0008006" key="7">
    <source>
        <dbReference type="Google" id="ProtNLM"/>
    </source>
</evidence>
<dbReference type="PANTHER" id="PTHR30136:SF24">
    <property type="entry name" value="HTH-TYPE TRANSCRIPTIONAL REPRESSOR ALLR"/>
    <property type="match status" value="1"/>
</dbReference>
<organism evidence="6">
    <name type="scientific">marine metagenome</name>
    <dbReference type="NCBI Taxonomy" id="408172"/>
    <lineage>
        <taxon>unclassified sequences</taxon>
        <taxon>metagenomes</taxon>
        <taxon>ecological metagenomes</taxon>
    </lineage>
</organism>
<dbReference type="PROSITE" id="PS51077">
    <property type="entry name" value="HTH_ICLR"/>
    <property type="match status" value="1"/>
</dbReference>
<evidence type="ECO:0000256" key="3">
    <source>
        <dbReference type="ARBA" id="ARBA00023163"/>
    </source>
</evidence>
<reference evidence="6" key="1">
    <citation type="submission" date="2018-05" db="EMBL/GenBank/DDBJ databases">
        <authorList>
            <person name="Lanie J.A."/>
            <person name="Ng W.-L."/>
            <person name="Kazmierczak K.M."/>
            <person name="Andrzejewski T.M."/>
            <person name="Davidsen T.M."/>
            <person name="Wayne K.J."/>
            <person name="Tettelin H."/>
            <person name="Glass J.I."/>
            <person name="Rusch D."/>
            <person name="Podicherti R."/>
            <person name="Tsui H.-C.T."/>
            <person name="Winkler M.E."/>
        </authorList>
    </citation>
    <scope>NUCLEOTIDE SEQUENCE</scope>
</reference>
<dbReference type="PANTHER" id="PTHR30136">
    <property type="entry name" value="HELIX-TURN-HELIX TRANSCRIPTIONAL REGULATOR, ICLR FAMILY"/>
    <property type="match status" value="1"/>
</dbReference>
<dbReference type="GO" id="GO:0003700">
    <property type="term" value="F:DNA-binding transcription factor activity"/>
    <property type="evidence" value="ECO:0007669"/>
    <property type="project" value="TreeGrafter"/>
</dbReference>
<proteinExistence type="predicted"/>
<dbReference type="InterPro" id="IPR005471">
    <property type="entry name" value="Tscrpt_reg_IclR_N"/>
</dbReference>
<evidence type="ECO:0000259" key="4">
    <source>
        <dbReference type="PROSITE" id="PS51077"/>
    </source>
</evidence>
<evidence type="ECO:0000256" key="2">
    <source>
        <dbReference type="ARBA" id="ARBA00023125"/>
    </source>
</evidence>
<dbReference type="GO" id="GO:0045892">
    <property type="term" value="P:negative regulation of DNA-templated transcription"/>
    <property type="evidence" value="ECO:0007669"/>
    <property type="project" value="TreeGrafter"/>
</dbReference>
<dbReference type="Gene3D" id="1.10.10.10">
    <property type="entry name" value="Winged helix-like DNA-binding domain superfamily/Winged helix DNA-binding domain"/>
    <property type="match status" value="1"/>
</dbReference>
<gene>
    <name evidence="6" type="ORF">METZ01_LOCUS9519</name>
</gene>
<dbReference type="SUPFAM" id="SSF46785">
    <property type="entry name" value="Winged helix' DNA-binding domain"/>
    <property type="match status" value="1"/>
</dbReference>
<dbReference type="InterPro" id="IPR014757">
    <property type="entry name" value="Tscrpt_reg_IclR_C"/>
</dbReference>
<keyword evidence="1" id="KW-0805">Transcription regulation</keyword>
<dbReference type="InterPro" id="IPR029016">
    <property type="entry name" value="GAF-like_dom_sf"/>
</dbReference>
<dbReference type="Gene3D" id="3.30.450.40">
    <property type="match status" value="1"/>
</dbReference>